<dbReference type="InterPro" id="IPR003488">
    <property type="entry name" value="DprA"/>
</dbReference>
<dbReference type="InterPro" id="IPR057666">
    <property type="entry name" value="DrpA_SLOG"/>
</dbReference>
<dbReference type="OrthoDB" id="9785707at2"/>
<organism evidence="3 4">
    <name type="scientific">Gardnerella vaginalis</name>
    <dbReference type="NCBI Taxonomy" id="2702"/>
    <lineage>
        <taxon>Bacteria</taxon>
        <taxon>Bacillati</taxon>
        <taxon>Actinomycetota</taxon>
        <taxon>Actinomycetes</taxon>
        <taxon>Bifidobacteriales</taxon>
        <taxon>Bifidobacteriaceae</taxon>
        <taxon>Gardnerella</taxon>
    </lineage>
</organism>
<feature type="domain" description="Smf/DprA SLOG" evidence="2">
    <location>
        <begin position="188"/>
        <end position="410"/>
    </location>
</feature>
<dbReference type="EMBL" id="LRQB01000033">
    <property type="protein sequence ID" value="KXA21320.1"/>
    <property type="molecule type" value="Genomic_DNA"/>
</dbReference>
<evidence type="ECO:0000259" key="2">
    <source>
        <dbReference type="Pfam" id="PF02481"/>
    </source>
</evidence>
<evidence type="ECO:0000313" key="3">
    <source>
        <dbReference type="EMBL" id="KXA21320.1"/>
    </source>
</evidence>
<dbReference type="AlphaFoldDB" id="A0A133NYF8"/>
<dbReference type="Gene3D" id="3.40.50.450">
    <property type="match status" value="1"/>
</dbReference>
<dbReference type="PANTHER" id="PTHR43022:SF1">
    <property type="entry name" value="PROTEIN SMF"/>
    <property type="match status" value="1"/>
</dbReference>
<accession>A0A133NYF8</accession>
<dbReference type="PANTHER" id="PTHR43022">
    <property type="entry name" value="PROTEIN SMF"/>
    <property type="match status" value="1"/>
</dbReference>
<dbReference type="PATRIC" id="fig|2702.100.peg.602"/>
<dbReference type="NCBIfam" id="TIGR00732">
    <property type="entry name" value="dprA"/>
    <property type="match status" value="1"/>
</dbReference>
<evidence type="ECO:0000256" key="1">
    <source>
        <dbReference type="ARBA" id="ARBA00006525"/>
    </source>
</evidence>
<dbReference type="RefSeq" id="WP_016637200.1">
    <property type="nucleotide sequence ID" value="NZ_KQ956850.1"/>
</dbReference>
<evidence type="ECO:0000313" key="4">
    <source>
        <dbReference type="Proteomes" id="UP000070687"/>
    </source>
</evidence>
<dbReference type="GO" id="GO:0009294">
    <property type="term" value="P:DNA-mediated transformation"/>
    <property type="evidence" value="ECO:0007669"/>
    <property type="project" value="InterPro"/>
</dbReference>
<proteinExistence type="inferred from homology"/>
<name>A0A133NYF8_GARVA</name>
<gene>
    <name evidence="3" type="ORF">HMPREF3208_00625</name>
</gene>
<sequence>MNINNINNTNNTINTINTLSNLAPDEETISRAILTFCLEGADAIMYTLLLGSQSAKEIVAVLRTMVKNYTEQQLTDSAQQMQLPIISEVAAQENDTNSKTFNSRKRNKNQELVSTMVSFIKKHKDLSILENYFNKGLTAWGYHNDNVSKSLGVLHNSISKWCVRLLHLPTWNNESLCQWFTSGGKQWIIAPNSKYWPKQLQDIALHSHFAPPLCLWGMGDPQALTQCHNPLAIVGSRSCTDYGRELAYQFAYDCAAKGHTVVSGGAYGIDAAAHWGALAAFQCAATNKPIGKTIAVFAGGLNHMGPQSNTQLFQQIIANNGACISELCPDTTPVGHRFLLRNRIIAALSSKILVAQARLQSGALNTASWATDLNRELYAIPGDITHPHHAGCNKLIHDSQAIMVCSQQDINILFPQSHHYVAYTSSQYQTNNTSNNNMNQLQKNSTTHTQQQIVSTFIMPSDCDALQQQILEAISTCKRKRKPTNIDNIYTIIASSYATKEPKIIPSIAEVSGSIALLELGGTIAYQGENIVLAQQKVI</sequence>
<dbReference type="Proteomes" id="UP000070687">
    <property type="component" value="Unassembled WGS sequence"/>
</dbReference>
<comment type="similarity">
    <text evidence="1">Belongs to the DprA/Smf family.</text>
</comment>
<comment type="caution">
    <text evidence="3">The sequence shown here is derived from an EMBL/GenBank/DDBJ whole genome shotgun (WGS) entry which is preliminary data.</text>
</comment>
<reference evidence="3 4" key="1">
    <citation type="submission" date="2016-01" db="EMBL/GenBank/DDBJ databases">
        <authorList>
            <person name="Oliw E.H."/>
        </authorList>
    </citation>
    <scope>NUCLEOTIDE SEQUENCE [LARGE SCALE GENOMIC DNA]</scope>
    <source>
        <strain evidence="3 4">PSS_7772B</strain>
    </source>
</reference>
<dbReference type="Pfam" id="PF02481">
    <property type="entry name" value="DNA_processg_A"/>
    <property type="match status" value="1"/>
</dbReference>
<protein>
    <submittedName>
        <fullName evidence="3">DNA protecting protein DprA</fullName>
    </submittedName>
</protein>
<dbReference type="SUPFAM" id="SSF102405">
    <property type="entry name" value="MCP/YpsA-like"/>
    <property type="match status" value="1"/>
</dbReference>